<dbReference type="PANTHER" id="PTHR44196">
    <property type="entry name" value="DEHYDROGENASE/REDUCTASE SDR FAMILY MEMBER 7B"/>
    <property type="match status" value="1"/>
</dbReference>
<dbReference type="RefSeq" id="WP_165235184.1">
    <property type="nucleotide sequence ID" value="NZ_CP049257.1"/>
</dbReference>
<dbReference type="InterPro" id="IPR036291">
    <property type="entry name" value="NAD(P)-bd_dom_sf"/>
</dbReference>
<dbReference type="PANTHER" id="PTHR44196:SF1">
    <property type="entry name" value="DEHYDROGENASE_REDUCTASE SDR FAMILY MEMBER 7B"/>
    <property type="match status" value="1"/>
</dbReference>
<gene>
    <name evidence="5" type="ORF">G5V58_16725</name>
</gene>
<evidence type="ECO:0000256" key="4">
    <source>
        <dbReference type="SAM" id="MobiDB-lite"/>
    </source>
</evidence>
<dbReference type="EMBL" id="CP049257">
    <property type="protein sequence ID" value="QIG44200.1"/>
    <property type="molecule type" value="Genomic_DNA"/>
</dbReference>
<comment type="similarity">
    <text evidence="1 3">Belongs to the short-chain dehydrogenases/reductases (SDR) family.</text>
</comment>
<evidence type="ECO:0000313" key="6">
    <source>
        <dbReference type="Proteomes" id="UP000502996"/>
    </source>
</evidence>
<feature type="region of interest" description="Disordered" evidence="4">
    <location>
        <begin position="277"/>
        <end position="305"/>
    </location>
</feature>
<dbReference type="AlphaFoldDB" id="A0A6G6WGM2"/>
<dbReference type="PRINTS" id="PR00081">
    <property type="entry name" value="GDHRDH"/>
</dbReference>
<keyword evidence="2" id="KW-0560">Oxidoreductase</keyword>
<proteinExistence type="inferred from homology"/>
<name>A0A6G6WGM2_9ACTN</name>
<dbReference type="GO" id="GO:0016020">
    <property type="term" value="C:membrane"/>
    <property type="evidence" value="ECO:0007669"/>
    <property type="project" value="TreeGrafter"/>
</dbReference>
<reference evidence="5 6" key="1">
    <citation type="submission" date="2020-02" db="EMBL/GenBank/DDBJ databases">
        <title>Full genome sequence of Nocardioides sp. R-3366.</title>
        <authorList>
            <person name="Im W.-T."/>
        </authorList>
    </citation>
    <scope>NUCLEOTIDE SEQUENCE [LARGE SCALE GENOMIC DNA]</scope>
    <source>
        <strain evidence="5 6">R-3366</strain>
    </source>
</reference>
<organism evidence="5 6">
    <name type="scientific">Nocardioides anomalus</name>
    <dbReference type="NCBI Taxonomy" id="2712223"/>
    <lineage>
        <taxon>Bacteria</taxon>
        <taxon>Bacillati</taxon>
        <taxon>Actinomycetota</taxon>
        <taxon>Actinomycetes</taxon>
        <taxon>Propionibacteriales</taxon>
        <taxon>Nocardioidaceae</taxon>
        <taxon>Nocardioides</taxon>
    </lineage>
</organism>
<protein>
    <submittedName>
        <fullName evidence="5">SDR family NAD(P)-dependent oxidoreductase</fullName>
    </submittedName>
</protein>
<dbReference type="KEGG" id="nano:G5V58_16725"/>
<dbReference type="InterPro" id="IPR002347">
    <property type="entry name" value="SDR_fam"/>
</dbReference>
<dbReference type="GO" id="GO:0016491">
    <property type="term" value="F:oxidoreductase activity"/>
    <property type="evidence" value="ECO:0007669"/>
    <property type="project" value="UniProtKB-KW"/>
</dbReference>
<evidence type="ECO:0000256" key="1">
    <source>
        <dbReference type="ARBA" id="ARBA00006484"/>
    </source>
</evidence>
<dbReference type="CDD" id="cd05233">
    <property type="entry name" value="SDR_c"/>
    <property type="match status" value="1"/>
</dbReference>
<sequence length="305" mass="32270">MGLLLQTPRALVRRLTGGPSPLTGRTVLVTGASSGIGAATARAVARRGALVLLVARRAEELERVRAAIEADGGRAAAYVCDLSDTAEGGAVARLVEEVLAEHGVVDYLVNNAGRSIRRSLTLSQDRFHDVERSTAVNFLGPVRLTLGLLPAMRAQGFGQVVNVVTWGVQLKAPKYSAYIASKTALDTWSRIAGRETYGDGIGFTNMRFGLVRTPMSAPTEAFARVPGLSPEAAAARVVRALEDRPVTTGTVVGRVGEWLNLLAPRLSDAAHHRLHARLPDSAAARGESTDRGGLTNRRSAEPSAP</sequence>
<keyword evidence="6" id="KW-1185">Reference proteome</keyword>
<dbReference type="PRINTS" id="PR00080">
    <property type="entry name" value="SDRFAMILY"/>
</dbReference>
<evidence type="ECO:0000256" key="3">
    <source>
        <dbReference type="RuleBase" id="RU000363"/>
    </source>
</evidence>
<dbReference type="SUPFAM" id="SSF51735">
    <property type="entry name" value="NAD(P)-binding Rossmann-fold domains"/>
    <property type="match status" value="1"/>
</dbReference>
<dbReference type="Gene3D" id="3.40.50.720">
    <property type="entry name" value="NAD(P)-binding Rossmann-like Domain"/>
    <property type="match status" value="1"/>
</dbReference>
<evidence type="ECO:0000313" key="5">
    <source>
        <dbReference type="EMBL" id="QIG44200.1"/>
    </source>
</evidence>
<accession>A0A6G6WGM2</accession>
<evidence type="ECO:0000256" key="2">
    <source>
        <dbReference type="ARBA" id="ARBA00023002"/>
    </source>
</evidence>
<dbReference type="Pfam" id="PF00106">
    <property type="entry name" value="adh_short"/>
    <property type="match status" value="1"/>
</dbReference>
<dbReference type="Proteomes" id="UP000502996">
    <property type="component" value="Chromosome"/>
</dbReference>